<gene>
    <name evidence="7" type="ORF">H7E68_01320</name>
</gene>
<dbReference type="PROSITE" id="PS50885">
    <property type="entry name" value="HAMP"/>
    <property type="match status" value="1"/>
</dbReference>
<evidence type="ECO:0000256" key="5">
    <source>
        <dbReference type="SAM" id="Phobius"/>
    </source>
</evidence>
<dbReference type="Gene3D" id="3.30.565.10">
    <property type="entry name" value="Histidine kinase-like ATPase, C-terminal domain"/>
    <property type="match status" value="1"/>
</dbReference>
<dbReference type="Proteomes" id="UP000585258">
    <property type="component" value="Unassembled WGS sequence"/>
</dbReference>
<dbReference type="Gene3D" id="6.10.340.10">
    <property type="match status" value="1"/>
</dbReference>
<dbReference type="InterPro" id="IPR036890">
    <property type="entry name" value="HATPase_C_sf"/>
</dbReference>
<evidence type="ECO:0000313" key="7">
    <source>
        <dbReference type="EMBL" id="MBB6713371.1"/>
    </source>
</evidence>
<sequence>MRIKKSMIYKRIFSIYMIMVIFLISSLDIYIIKKQLTNIKENSLYINEEIAYDVNEEINNINNNTNLIIKNMYNDKYIINDVIDFLEVDSVTYLKGKLDKFSISNDYFYKGIEKFTKDSFNINESLVNISFISYSRHEESSFNRRNQIKIKENKRDYLGEKYNFSNIVCEKNSISYIREIREPTTLEAKGEIICTYDLSRIKKNISIYEDIYEVMILDDNGNVVYDSNEEYEYEQYPSFSRLMEAKEDIKLDKNYYIRKAVNSSALVTIVKTPEVKMNDLPKEFFSSLFFIDILLFIIVEGVLYIKLKKLSDRTDTLLLAMERVENGELNIPISITKENDELNYISQNFNDMCKKLNEHIEKSYLAELNQKSAEMVALQNQINPHFLYNTLESIRMKAICNGDKEVGKMLYILAFLFRRQVKEKNIITIKSELEYCEKYLEIFKFRYDEKFEYTVDCDEELLNKEIIKFTLQPLIENYFVHGIRLENDDNKLSIEIRIEKDDIVIYIKDNGFGIDEEKIEIINEMLKKRINLGESIGLLNAHERIVIKYGKDYGIKLINNKNKGVMVVVKLPCKEVDKNV</sequence>
<dbReference type="CDD" id="cd06225">
    <property type="entry name" value="HAMP"/>
    <property type="match status" value="1"/>
</dbReference>
<dbReference type="InterPro" id="IPR050640">
    <property type="entry name" value="Bact_2-comp_sensor_kinase"/>
</dbReference>
<dbReference type="InterPro" id="IPR010559">
    <property type="entry name" value="Sig_transdc_His_kin_internal"/>
</dbReference>
<organism evidence="7 8">
    <name type="scientific">Clostridium gasigenes</name>
    <dbReference type="NCBI Taxonomy" id="94869"/>
    <lineage>
        <taxon>Bacteria</taxon>
        <taxon>Bacillati</taxon>
        <taxon>Bacillota</taxon>
        <taxon>Clostridia</taxon>
        <taxon>Eubacteriales</taxon>
        <taxon>Clostridiaceae</taxon>
        <taxon>Clostridium</taxon>
    </lineage>
</organism>
<name>A0A7X0VRB2_9CLOT</name>
<dbReference type="InterPro" id="IPR003594">
    <property type="entry name" value="HATPase_dom"/>
</dbReference>
<dbReference type="GO" id="GO:0016020">
    <property type="term" value="C:membrane"/>
    <property type="evidence" value="ECO:0007669"/>
    <property type="project" value="UniProtKB-SubCell"/>
</dbReference>
<evidence type="ECO:0000256" key="3">
    <source>
        <dbReference type="ARBA" id="ARBA00022679"/>
    </source>
</evidence>
<dbReference type="Pfam" id="PF02518">
    <property type="entry name" value="HATPase_c"/>
    <property type="match status" value="1"/>
</dbReference>
<feature type="transmembrane region" description="Helical" evidence="5">
    <location>
        <begin position="12"/>
        <end position="32"/>
    </location>
</feature>
<keyword evidence="2" id="KW-0597">Phosphoprotein</keyword>
<reference evidence="7 8" key="1">
    <citation type="submission" date="2020-08" db="EMBL/GenBank/DDBJ databases">
        <title>Clostridia isolated from Swiss meat.</title>
        <authorList>
            <person name="Wambui J."/>
            <person name="Stevens M.J.A."/>
            <person name="Stephan R."/>
        </authorList>
    </citation>
    <scope>NUCLEOTIDE SEQUENCE [LARGE SCALE GENOMIC DNA]</scope>
    <source>
        <strain evidence="7 8">CM001</strain>
    </source>
</reference>
<dbReference type="RefSeq" id="WP_185163195.1">
    <property type="nucleotide sequence ID" value="NZ_JACKWY010000001.1"/>
</dbReference>
<keyword evidence="5" id="KW-0472">Membrane</keyword>
<evidence type="ECO:0000256" key="1">
    <source>
        <dbReference type="ARBA" id="ARBA00004370"/>
    </source>
</evidence>
<dbReference type="PANTHER" id="PTHR34220:SF7">
    <property type="entry name" value="SENSOR HISTIDINE KINASE YPDA"/>
    <property type="match status" value="1"/>
</dbReference>
<accession>A0A7X0VRB2</accession>
<evidence type="ECO:0000313" key="8">
    <source>
        <dbReference type="Proteomes" id="UP000585258"/>
    </source>
</evidence>
<dbReference type="InterPro" id="IPR003660">
    <property type="entry name" value="HAMP_dom"/>
</dbReference>
<feature type="domain" description="HAMP" evidence="6">
    <location>
        <begin position="308"/>
        <end position="361"/>
    </location>
</feature>
<dbReference type="Pfam" id="PF06580">
    <property type="entry name" value="His_kinase"/>
    <property type="match status" value="1"/>
</dbReference>
<comment type="subcellular location">
    <subcellularLocation>
        <location evidence="1">Membrane</location>
    </subcellularLocation>
</comment>
<comment type="caution">
    <text evidence="7">The sequence shown here is derived from an EMBL/GenBank/DDBJ whole genome shotgun (WGS) entry which is preliminary data.</text>
</comment>
<protein>
    <submittedName>
        <fullName evidence="7">Histidine kinase</fullName>
    </submittedName>
</protein>
<dbReference type="EMBL" id="JACKWY010000001">
    <property type="protein sequence ID" value="MBB6713371.1"/>
    <property type="molecule type" value="Genomic_DNA"/>
</dbReference>
<keyword evidence="5" id="KW-0812">Transmembrane</keyword>
<dbReference type="AlphaFoldDB" id="A0A7X0VRB2"/>
<dbReference type="SUPFAM" id="SSF55874">
    <property type="entry name" value="ATPase domain of HSP90 chaperone/DNA topoisomerase II/histidine kinase"/>
    <property type="match status" value="1"/>
</dbReference>
<evidence type="ECO:0000256" key="2">
    <source>
        <dbReference type="ARBA" id="ARBA00022553"/>
    </source>
</evidence>
<keyword evidence="3" id="KW-0808">Transferase</keyword>
<evidence type="ECO:0000259" key="6">
    <source>
        <dbReference type="PROSITE" id="PS50885"/>
    </source>
</evidence>
<proteinExistence type="predicted"/>
<dbReference type="SUPFAM" id="SSF158472">
    <property type="entry name" value="HAMP domain-like"/>
    <property type="match status" value="1"/>
</dbReference>
<dbReference type="GO" id="GO:0000155">
    <property type="term" value="F:phosphorelay sensor kinase activity"/>
    <property type="evidence" value="ECO:0007669"/>
    <property type="project" value="InterPro"/>
</dbReference>
<evidence type="ECO:0000256" key="4">
    <source>
        <dbReference type="ARBA" id="ARBA00022777"/>
    </source>
</evidence>
<keyword evidence="4 7" id="KW-0418">Kinase</keyword>
<keyword evidence="5" id="KW-1133">Transmembrane helix</keyword>
<dbReference type="PANTHER" id="PTHR34220">
    <property type="entry name" value="SENSOR HISTIDINE KINASE YPDA"/>
    <property type="match status" value="1"/>
</dbReference>